<protein>
    <submittedName>
        <fullName evidence="2">GCN5 family acetyltransferase</fullName>
    </submittedName>
</protein>
<dbReference type="PROSITE" id="PS51186">
    <property type="entry name" value="GNAT"/>
    <property type="match status" value="1"/>
</dbReference>
<dbReference type="Pfam" id="PF00583">
    <property type="entry name" value="Acetyltransf_1"/>
    <property type="match status" value="1"/>
</dbReference>
<evidence type="ECO:0000259" key="1">
    <source>
        <dbReference type="PROSITE" id="PS51186"/>
    </source>
</evidence>
<dbReference type="Proteomes" id="UP000276133">
    <property type="component" value="Unassembled WGS sequence"/>
</dbReference>
<evidence type="ECO:0000313" key="3">
    <source>
        <dbReference type="Proteomes" id="UP000276133"/>
    </source>
</evidence>
<dbReference type="EMBL" id="REGN01000143">
    <property type="protein sequence ID" value="RNA44183.1"/>
    <property type="molecule type" value="Genomic_DNA"/>
</dbReference>
<dbReference type="SUPFAM" id="SSF55729">
    <property type="entry name" value="Acyl-CoA N-acyltransferases (Nat)"/>
    <property type="match status" value="1"/>
</dbReference>
<organism evidence="2 3">
    <name type="scientific">Brachionus plicatilis</name>
    <name type="common">Marine rotifer</name>
    <name type="synonym">Brachionus muelleri</name>
    <dbReference type="NCBI Taxonomy" id="10195"/>
    <lineage>
        <taxon>Eukaryota</taxon>
        <taxon>Metazoa</taxon>
        <taxon>Spiralia</taxon>
        <taxon>Gnathifera</taxon>
        <taxon>Rotifera</taxon>
        <taxon>Eurotatoria</taxon>
        <taxon>Monogononta</taxon>
        <taxon>Pseudotrocha</taxon>
        <taxon>Ploima</taxon>
        <taxon>Brachionidae</taxon>
        <taxon>Brachionus</taxon>
    </lineage>
</organism>
<keyword evidence="3" id="KW-1185">Reference proteome</keyword>
<dbReference type="InterPro" id="IPR000182">
    <property type="entry name" value="GNAT_dom"/>
</dbReference>
<reference evidence="2 3" key="1">
    <citation type="journal article" date="2018" name="Sci. Rep.">
        <title>Genomic signatures of local adaptation to the degree of environmental predictability in rotifers.</title>
        <authorList>
            <person name="Franch-Gras L."/>
            <person name="Hahn C."/>
            <person name="Garcia-Roger E.M."/>
            <person name="Carmona M.J."/>
            <person name="Serra M."/>
            <person name="Gomez A."/>
        </authorList>
    </citation>
    <scope>NUCLEOTIDE SEQUENCE [LARGE SCALE GENOMIC DNA]</scope>
    <source>
        <strain evidence="2">HYR1</strain>
    </source>
</reference>
<dbReference type="Gene3D" id="3.40.630.30">
    <property type="match status" value="1"/>
</dbReference>
<dbReference type="CDD" id="cd04301">
    <property type="entry name" value="NAT_SF"/>
    <property type="match status" value="1"/>
</dbReference>
<dbReference type="GO" id="GO:0016747">
    <property type="term" value="F:acyltransferase activity, transferring groups other than amino-acyl groups"/>
    <property type="evidence" value="ECO:0007669"/>
    <property type="project" value="InterPro"/>
</dbReference>
<dbReference type="OrthoDB" id="10021683at2759"/>
<evidence type="ECO:0000313" key="2">
    <source>
        <dbReference type="EMBL" id="RNA44183.1"/>
    </source>
</evidence>
<sequence>MNIREESQLDYDQIDKVHDAAFNSQFESKLVRQLRQNEDFECRLSIIAENTNEQNQIVGHILFFPIRVSSNKKIIKSLALAPLGVLPSFQKKGIGSKLILEGLKAAKCLGYQSVFVLGHYEYYTRFGFKPTLEAWNIKSPFECPPENFMALELPAHFNCLKDTESVKIIYPDEFL</sequence>
<keyword evidence="2" id="KW-0808">Transferase</keyword>
<feature type="domain" description="N-acetyltransferase" evidence="1">
    <location>
        <begin position="1"/>
        <end position="154"/>
    </location>
</feature>
<name>A0A3M7T7Z9_BRAPC</name>
<dbReference type="InterPro" id="IPR016181">
    <property type="entry name" value="Acyl_CoA_acyltransferase"/>
</dbReference>
<dbReference type="AlphaFoldDB" id="A0A3M7T7Z9"/>
<gene>
    <name evidence="2" type="ORF">BpHYR1_027225</name>
</gene>
<accession>A0A3M7T7Z9</accession>
<comment type="caution">
    <text evidence="2">The sequence shown here is derived from an EMBL/GenBank/DDBJ whole genome shotgun (WGS) entry which is preliminary data.</text>
</comment>
<proteinExistence type="predicted"/>